<comment type="caution">
    <text evidence="1">The sequence shown here is derived from an EMBL/GenBank/DDBJ whole genome shotgun (WGS) entry which is preliminary data.</text>
</comment>
<evidence type="ECO:0000313" key="2">
    <source>
        <dbReference type="Proteomes" id="UP001580928"/>
    </source>
</evidence>
<dbReference type="EMBL" id="JBBVGT010000001">
    <property type="protein sequence ID" value="MFB5944248.1"/>
    <property type="molecule type" value="Genomic_DNA"/>
</dbReference>
<protein>
    <submittedName>
        <fullName evidence="1">Uncharacterized protein</fullName>
    </submittedName>
</protein>
<reference evidence="1 2" key="1">
    <citation type="submission" date="2024-04" db="EMBL/GenBank/DDBJ databases">
        <title>Albibacterium profundi sp. nov., isolated from sediment of the Challenger Deep of Mariana Trench.</title>
        <authorList>
            <person name="Wang Y."/>
        </authorList>
    </citation>
    <scope>NUCLEOTIDE SEQUENCE [LARGE SCALE GENOMIC DNA]</scope>
    <source>
        <strain evidence="1 2">RHL897</strain>
    </source>
</reference>
<proteinExistence type="predicted"/>
<accession>A0ABV5C9M8</accession>
<organism evidence="1 2">
    <name type="scientific">Albibacterium profundi</name>
    <dbReference type="NCBI Taxonomy" id="3134906"/>
    <lineage>
        <taxon>Bacteria</taxon>
        <taxon>Pseudomonadati</taxon>
        <taxon>Bacteroidota</taxon>
        <taxon>Sphingobacteriia</taxon>
        <taxon>Sphingobacteriales</taxon>
        <taxon>Sphingobacteriaceae</taxon>
        <taxon>Albibacterium</taxon>
    </lineage>
</organism>
<sequence>MKDITRLHLIEMELDMAGELTLENLLAYHQAAYFYKLFDEHFNRHEDICTCSYWRAEQGVEELVN</sequence>
<evidence type="ECO:0000313" key="1">
    <source>
        <dbReference type="EMBL" id="MFB5944248.1"/>
    </source>
</evidence>
<name>A0ABV5C9M8_9SPHI</name>
<dbReference type="Proteomes" id="UP001580928">
    <property type="component" value="Unassembled WGS sequence"/>
</dbReference>
<keyword evidence="2" id="KW-1185">Reference proteome</keyword>
<dbReference type="RefSeq" id="WP_375555832.1">
    <property type="nucleotide sequence ID" value="NZ_JBBVGT010000001.1"/>
</dbReference>
<gene>
    <name evidence="1" type="ORF">WKR92_00240</name>
</gene>